<dbReference type="Pfam" id="PF02661">
    <property type="entry name" value="Fic"/>
    <property type="match status" value="1"/>
</dbReference>
<feature type="binding site" evidence="2">
    <location>
        <begin position="148"/>
        <end position="156"/>
    </location>
    <ligand>
        <name>ATP</name>
        <dbReference type="ChEBI" id="CHEBI:30616"/>
    </ligand>
</feature>
<organism evidence="5 6">
    <name type="scientific">Microscilla marina ATCC 23134</name>
    <dbReference type="NCBI Taxonomy" id="313606"/>
    <lineage>
        <taxon>Bacteria</taxon>
        <taxon>Pseudomonadati</taxon>
        <taxon>Bacteroidota</taxon>
        <taxon>Cytophagia</taxon>
        <taxon>Cytophagales</taxon>
        <taxon>Microscillaceae</taxon>
        <taxon>Microscilla</taxon>
    </lineage>
</organism>
<feature type="site" description="Important for autoinhibition of adenylyltransferase activity" evidence="3">
    <location>
        <position position="53"/>
    </location>
</feature>
<keyword evidence="6" id="KW-1185">Reference proteome</keyword>
<name>A1ZY14_MICM2</name>
<keyword evidence="2" id="KW-0547">Nucleotide-binding</keyword>
<dbReference type="GO" id="GO:0005524">
    <property type="term" value="F:ATP binding"/>
    <property type="evidence" value="ECO:0007669"/>
    <property type="project" value="UniProtKB-KW"/>
</dbReference>
<dbReference type="OrthoDB" id="9813719at2"/>
<feature type="domain" description="Fido" evidence="4">
    <location>
        <begin position="103"/>
        <end position="260"/>
    </location>
</feature>
<dbReference type="Proteomes" id="UP000004095">
    <property type="component" value="Unassembled WGS sequence"/>
</dbReference>
<evidence type="ECO:0000313" key="5">
    <source>
        <dbReference type="EMBL" id="EAY24751.1"/>
    </source>
</evidence>
<dbReference type="EMBL" id="AAWS01000062">
    <property type="protein sequence ID" value="EAY24751.1"/>
    <property type="molecule type" value="Genomic_DNA"/>
</dbReference>
<dbReference type="InterPro" id="IPR003812">
    <property type="entry name" value="Fido"/>
</dbReference>
<comment type="caution">
    <text evidence="5">The sequence shown here is derived from an EMBL/GenBank/DDBJ whole genome shotgun (WGS) entry which is preliminary data.</text>
</comment>
<dbReference type="RefSeq" id="WP_002704243.1">
    <property type="nucleotide sequence ID" value="NZ_AAWS01000062.1"/>
</dbReference>
<evidence type="ECO:0000256" key="3">
    <source>
        <dbReference type="PIRSR" id="PIRSR640198-3"/>
    </source>
</evidence>
<dbReference type="PANTHER" id="PTHR13504:SF38">
    <property type="entry name" value="FIDO DOMAIN-CONTAINING PROTEIN"/>
    <property type="match status" value="1"/>
</dbReference>
<gene>
    <name evidence="5" type="ORF">M23134_05553</name>
</gene>
<dbReference type="eggNOG" id="COG3177">
    <property type="taxonomic scope" value="Bacteria"/>
</dbReference>
<evidence type="ECO:0000256" key="1">
    <source>
        <dbReference type="PIRSR" id="PIRSR640198-1"/>
    </source>
</evidence>
<dbReference type="InterPro" id="IPR036597">
    <property type="entry name" value="Fido-like_dom_sf"/>
</dbReference>
<dbReference type="AlphaFoldDB" id="A1ZY14"/>
<sequence>MKISKQLSQLEILVRIDQIKAELDGLRPLSEEQEGRIFQKLRLDWNYHSNAIEGNSLTYGETRALLMYGLTAKGKPFKDHLDIKGHNEAIDFLLALIKDPRPLSEQDIREMHKLVLQESYSTKAQTQEGKEVSKVITLGQYKTSANHVKTATGEIHYYATPEETPAKMNDLMAWYAKASQSNEVHPVVLAALFHYRFVAIHPFDDGNGRMARLLMNLVLMRHSYPPVVIKQDNNSRNQYYNALAQADAGEHPPFTTLIVEALKHSLEIYLKGAKGEDINEPDDLDKELALFRKELKGKEGEIKILRTPKIVSKVSIEQIQPFLTTIENRMKSFQDMFERVEYGTIDDNFEVEVFSSTTDIVAHLCKHTPTLGAHSFFISLKNFKHVQKPFTSTIELSFLYDRYQYHIDIQVESLDVVNISKYYHQPITEPEAEHFAVQIGQDLLAYIKAKYKNGEQDSPLPF</sequence>
<dbReference type="InterPro" id="IPR040198">
    <property type="entry name" value="Fido_containing"/>
</dbReference>
<keyword evidence="2" id="KW-0067">ATP-binding</keyword>
<evidence type="ECO:0000313" key="6">
    <source>
        <dbReference type="Proteomes" id="UP000004095"/>
    </source>
</evidence>
<protein>
    <submittedName>
        <fullName evidence="5">Filamentation induced by cAMP protein Fic</fullName>
    </submittedName>
</protein>
<feature type="active site" evidence="1">
    <location>
        <position position="201"/>
    </location>
</feature>
<dbReference type="Gene3D" id="1.10.3290.10">
    <property type="entry name" value="Fido-like domain"/>
    <property type="match status" value="1"/>
</dbReference>
<evidence type="ECO:0000259" key="4">
    <source>
        <dbReference type="PROSITE" id="PS51459"/>
    </source>
</evidence>
<feature type="binding site" evidence="2">
    <location>
        <begin position="239"/>
        <end position="240"/>
    </location>
    <ligand>
        <name>ATP</name>
        <dbReference type="ChEBI" id="CHEBI:30616"/>
    </ligand>
</feature>
<evidence type="ECO:0000256" key="2">
    <source>
        <dbReference type="PIRSR" id="PIRSR640198-2"/>
    </source>
</evidence>
<dbReference type="SUPFAM" id="SSF140931">
    <property type="entry name" value="Fic-like"/>
    <property type="match status" value="1"/>
</dbReference>
<accession>A1ZY14</accession>
<dbReference type="PROSITE" id="PS51459">
    <property type="entry name" value="FIDO"/>
    <property type="match status" value="1"/>
</dbReference>
<reference evidence="5 6" key="1">
    <citation type="submission" date="2007-01" db="EMBL/GenBank/DDBJ databases">
        <authorList>
            <person name="Haygood M."/>
            <person name="Podell S."/>
            <person name="Anderson C."/>
            <person name="Hopkinson B."/>
            <person name="Roe K."/>
            <person name="Barbeau K."/>
            <person name="Gaasterland T."/>
            <person name="Ferriera S."/>
            <person name="Johnson J."/>
            <person name="Kravitz S."/>
            <person name="Beeson K."/>
            <person name="Sutton G."/>
            <person name="Rogers Y.-H."/>
            <person name="Friedman R."/>
            <person name="Frazier M."/>
            <person name="Venter J.C."/>
        </authorList>
    </citation>
    <scope>NUCLEOTIDE SEQUENCE [LARGE SCALE GENOMIC DNA]</scope>
    <source>
        <strain evidence="5 6">ATCC 23134</strain>
    </source>
</reference>
<proteinExistence type="predicted"/>
<dbReference type="PANTHER" id="PTHR13504">
    <property type="entry name" value="FIDO DOMAIN-CONTAINING PROTEIN DDB_G0283145"/>
    <property type="match status" value="1"/>
</dbReference>
<feature type="binding site" evidence="2">
    <location>
        <begin position="205"/>
        <end position="212"/>
    </location>
    <ligand>
        <name>ATP</name>
        <dbReference type="ChEBI" id="CHEBI:30616"/>
    </ligand>
</feature>